<protein>
    <submittedName>
        <fullName evidence="1">Uncharacterized protein</fullName>
    </submittedName>
</protein>
<evidence type="ECO:0000313" key="2">
    <source>
        <dbReference type="Proteomes" id="UP001187192"/>
    </source>
</evidence>
<dbReference type="AlphaFoldDB" id="A0AA87ZAQ3"/>
<sequence>MLWPSRTPSTGWFTPVLGLVTVDKNTTTRSPGGWVGGSRWVAKKRQRAVSSRSGWCATVPAWFISFVSKPHDAAGDLDCLASLFLISIFFGLRWIKE</sequence>
<dbReference type="EMBL" id="BTGU01009092">
    <property type="protein sequence ID" value="GMN21156.1"/>
    <property type="molecule type" value="Genomic_DNA"/>
</dbReference>
<gene>
    <name evidence="1" type="ORF">TIFTF001_051088</name>
</gene>
<organism evidence="1 2">
    <name type="scientific">Ficus carica</name>
    <name type="common">Common fig</name>
    <dbReference type="NCBI Taxonomy" id="3494"/>
    <lineage>
        <taxon>Eukaryota</taxon>
        <taxon>Viridiplantae</taxon>
        <taxon>Streptophyta</taxon>
        <taxon>Embryophyta</taxon>
        <taxon>Tracheophyta</taxon>
        <taxon>Spermatophyta</taxon>
        <taxon>Magnoliopsida</taxon>
        <taxon>eudicotyledons</taxon>
        <taxon>Gunneridae</taxon>
        <taxon>Pentapetalae</taxon>
        <taxon>rosids</taxon>
        <taxon>fabids</taxon>
        <taxon>Rosales</taxon>
        <taxon>Moraceae</taxon>
        <taxon>Ficeae</taxon>
        <taxon>Ficus</taxon>
    </lineage>
</organism>
<evidence type="ECO:0000313" key="1">
    <source>
        <dbReference type="EMBL" id="GMN21156.1"/>
    </source>
</evidence>
<dbReference type="Proteomes" id="UP001187192">
    <property type="component" value="Unassembled WGS sequence"/>
</dbReference>
<accession>A0AA87ZAQ3</accession>
<proteinExistence type="predicted"/>
<keyword evidence="2" id="KW-1185">Reference proteome</keyword>
<name>A0AA87ZAQ3_FICCA</name>
<comment type="caution">
    <text evidence="1">The sequence shown here is derived from an EMBL/GenBank/DDBJ whole genome shotgun (WGS) entry which is preliminary data.</text>
</comment>
<dbReference type="Gramene" id="FCD_00037095-RA">
    <property type="protein sequence ID" value="FCD_00037095-RA:cds"/>
    <property type="gene ID" value="FCD_00037095"/>
</dbReference>
<reference evidence="1" key="1">
    <citation type="submission" date="2023-07" db="EMBL/GenBank/DDBJ databases">
        <title>draft genome sequence of fig (Ficus carica).</title>
        <authorList>
            <person name="Takahashi T."/>
            <person name="Nishimura K."/>
        </authorList>
    </citation>
    <scope>NUCLEOTIDE SEQUENCE</scope>
</reference>